<dbReference type="Proteomes" id="UP001732780">
    <property type="component" value="Chromosome 16"/>
</dbReference>
<protein>
    <submittedName>
        <fullName evidence="2">Uncharacterized protein LOC141573540</fullName>
    </submittedName>
</protein>
<proteinExistence type="predicted"/>
<dbReference type="RefSeq" id="XP_074198010.1">
    <property type="nucleotide sequence ID" value="XM_074341909.1"/>
</dbReference>
<evidence type="ECO:0000313" key="2">
    <source>
        <dbReference type="RefSeq" id="XP_074198010.1"/>
    </source>
</evidence>
<evidence type="ECO:0000313" key="1">
    <source>
        <dbReference type="Proteomes" id="UP001732780"/>
    </source>
</evidence>
<reference evidence="2" key="1">
    <citation type="submission" date="2025-08" db="UniProtKB">
        <authorList>
            <consortium name="RefSeq"/>
        </authorList>
    </citation>
    <scope>IDENTIFICATION</scope>
    <source>
        <tissue evidence="2">Blood</tissue>
    </source>
</reference>
<sequence length="324" mass="34255">MRNRALHLSPGQGAAPHPACPFQPRPRGSISPTPTLSPDVSSVFGYQVFTHRDGLLPHPPARSPEEALGGPAPGPSPRSQPRAAWLRGNLVLSDAATSRPDPGSTSCLKGWPLAAAGGIPPLPTGTASAGSFQESGWACLPTPQPSRGSGDKSLSLGALISPVLKWRKCKNTSSQDSGGGGAGRWGTNVLVVLCSCVSFPTNHPGRPSIPSWEKRRENKSDTSPPLSGNICPQKSRREGTSVVWLPLHLVGAAVPLLSLLLLLPPRLRVPLPFPALPRTRPVHWLRPHPKAGTYRWRVVGKVAAPPLPSFSDTRKLSGPPCQDV</sequence>
<accession>A0AC58NJR5</accession>
<organism evidence="1 2">
    <name type="scientific">Camelus bactrianus</name>
    <name type="common">Bactrian camel</name>
    <dbReference type="NCBI Taxonomy" id="9837"/>
    <lineage>
        <taxon>Eukaryota</taxon>
        <taxon>Metazoa</taxon>
        <taxon>Chordata</taxon>
        <taxon>Craniata</taxon>
        <taxon>Vertebrata</taxon>
        <taxon>Euteleostomi</taxon>
        <taxon>Mammalia</taxon>
        <taxon>Eutheria</taxon>
        <taxon>Laurasiatheria</taxon>
        <taxon>Artiodactyla</taxon>
        <taxon>Tylopoda</taxon>
        <taxon>Camelidae</taxon>
        <taxon>Camelus</taxon>
    </lineage>
</organism>
<keyword evidence="1" id="KW-1185">Reference proteome</keyword>
<name>A0AC58NJR5_CAMBA</name>
<gene>
    <name evidence="2" type="primary">LOC141573540</name>
</gene>